<protein>
    <submittedName>
        <fullName evidence="8">Non-ribosomal peptide synthase domain TIGR01720/amino acid adenylation domain-containing protein</fullName>
    </submittedName>
</protein>
<dbReference type="GO" id="GO:0009366">
    <property type="term" value="C:enterobactin synthetase complex"/>
    <property type="evidence" value="ECO:0007669"/>
    <property type="project" value="TreeGrafter"/>
</dbReference>
<dbReference type="InterPro" id="IPR010071">
    <property type="entry name" value="AA_adenyl_dom"/>
</dbReference>
<gene>
    <name evidence="8" type="ORF">SAMN05192542_101279</name>
</gene>
<dbReference type="PROSITE" id="PS00455">
    <property type="entry name" value="AMP_BINDING"/>
    <property type="match status" value="4"/>
</dbReference>
<dbReference type="FunFam" id="3.30.300.30:FF:000010">
    <property type="entry name" value="Enterobactin synthetase component F"/>
    <property type="match status" value="3"/>
</dbReference>
<feature type="domain" description="Carrier" evidence="7">
    <location>
        <begin position="4655"/>
        <end position="4730"/>
    </location>
</feature>
<comment type="similarity">
    <text evidence="2">Belongs to the ATP-dependent AMP-binding enzyme family.</text>
</comment>
<dbReference type="Proteomes" id="UP000199120">
    <property type="component" value="Unassembled WGS sequence"/>
</dbReference>
<dbReference type="SUPFAM" id="SSF52777">
    <property type="entry name" value="CoA-dependent acyltransferases"/>
    <property type="match status" value="10"/>
</dbReference>
<dbReference type="InterPro" id="IPR001031">
    <property type="entry name" value="Thioesterase"/>
</dbReference>
<dbReference type="Pfam" id="PF13193">
    <property type="entry name" value="AMP-binding_C"/>
    <property type="match status" value="3"/>
</dbReference>
<dbReference type="FunFam" id="3.40.50.980:FF:000001">
    <property type="entry name" value="Non-ribosomal peptide synthetase"/>
    <property type="match status" value="4"/>
</dbReference>
<dbReference type="PROSITE" id="PS50075">
    <property type="entry name" value="CARRIER"/>
    <property type="match status" value="4"/>
</dbReference>
<dbReference type="InterPro" id="IPR009081">
    <property type="entry name" value="PP-bd_ACP"/>
</dbReference>
<dbReference type="InterPro" id="IPR010060">
    <property type="entry name" value="NRPS_synth"/>
</dbReference>
<dbReference type="PANTHER" id="PTHR45527:SF14">
    <property type="entry name" value="PLIPASTATIN SYNTHASE SUBUNIT B"/>
    <property type="match status" value="1"/>
</dbReference>
<dbReference type="CDD" id="cd19543">
    <property type="entry name" value="DCL_NRPS"/>
    <property type="match status" value="1"/>
</dbReference>
<dbReference type="Gene3D" id="3.30.559.10">
    <property type="entry name" value="Chloramphenicol acetyltransferase-like domain"/>
    <property type="match status" value="5"/>
</dbReference>
<dbReference type="SMART" id="SM00823">
    <property type="entry name" value="PKS_PP"/>
    <property type="match status" value="4"/>
</dbReference>
<dbReference type="PROSITE" id="PS00012">
    <property type="entry name" value="PHOSPHOPANTETHEINE"/>
    <property type="match status" value="3"/>
</dbReference>
<accession>A0A1H7FDV7</accession>
<dbReference type="CDD" id="cd19531">
    <property type="entry name" value="LCL_NRPS-like"/>
    <property type="match status" value="3"/>
</dbReference>
<dbReference type="FunFam" id="3.40.50.980:FF:000002">
    <property type="entry name" value="Enterobactin synthetase component F"/>
    <property type="match status" value="2"/>
</dbReference>
<dbReference type="EMBL" id="FOAJ01000001">
    <property type="protein sequence ID" value="SEK23924.1"/>
    <property type="molecule type" value="Genomic_DNA"/>
</dbReference>
<keyword evidence="4" id="KW-0597">Phosphoprotein</keyword>
<dbReference type="Pfam" id="PF00668">
    <property type="entry name" value="Condensation"/>
    <property type="match status" value="5"/>
</dbReference>
<feature type="domain" description="Carrier" evidence="7">
    <location>
        <begin position="2112"/>
        <end position="2186"/>
    </location>
</feature>
<dbReference type="CDD" id="cd05930">
    <property type="entry name" value="A_NRPS"/>
    <property type="match status" value="1"/>
</dbReference>
<dbReference type="Gene3D" id="3.40.50.12780">
    <property type="entry name" value="N-terminal domain of ligase-like"/>
    <property type="match status" value="1"/>
</dbReference>
<feature type="region of interest" description="Disordered" evidence="6">
    <location>
        <begin position="1"/>
        <end position="20"/>
    </location>
</feature>
<keyword evidence="3" id="KW-0596">Phosphopantetheine</keyword>
<dbReference type="InterPro" id="IPR000873">
    <property type="entry name" value="AMP-dep_synth/lig_dom"/>
</dbReference>
<dbReference type="Gene3D" id="1.10.1200.10">
    <property type="entry name" value="ACP-like"/>
    <property type="match status" value="3"/>
</dbReference>
<dbReference type="GO" id="GO:0005829">
    <property type="term" value="C:cytosol"/>
    <property type="evidence" value="ECO:0007669"/>
    <property type="project" value="TreeGrafter"/>
</dbReference>
<dbReference type="GO" id="GO:0031177">
    <property type="term" value="F:phosphopantetheine binding"/>
    <property type="evidence" value="ECO:0007669"/>
    <property type="project" value="InterPro"/>
</dbReference>
<dbReference type="InterPro" id="IPR025110">
    <property type="entry name" value="AMP-bd_C"/>
</dbReference>
<evidence type="ECO:0000259" key="7">
    <source>
        <dbReference type="PROSITE" id="PS50075"/>
    </source>
</evidence>
<feature type="region of interest" description="Disordered" evidence="6">
    <location>
        <begin position="2089"/>
        <end position="2117"/>
    </location>
</feature>
<dbReference type="SUPFAM" id="SSF56801">
    <property type="entry name" value="Acetyl-CoA synthetase-like"/>
    <property type="match status" value="4"/>
</dbReference>
<dbReference type="NCBIfam" id="NF004282">
    <property type="entry name" value="PRK05691.1"/>
    <property type="match status" value="5"/>
</dbReference>
<dbReference type="CDD" id="cd17643">
    <property type="entry name" value="A_NRPS_Cytc1-like"/>
    <property type="match status" value="2"/>
</dbReference>
<dbReference type="InterPro" id="IPR029058">
    <property type="entry name" value="AB_hydrolase_fold"/>
</dbReference>
<dbReference type="InterPro" id="IPR001242">
    <property type="entry name" value="Condensation_dom"/>
</dbReference>
<dbReference type="GO" id="GO:0047527">
    <property type="term" value="F:2,3-dihydroxybenzoate-serine ligase activity"/>
    <property type="evidence" value="ECO:0007669"/>
    <property type="project" value="TreeGrafter"/>
</dbReference>
<comment type="cofactor">
    <cofactor evidence="1">
        <name>pantetheine 4'-phosphate</name>
        <dbReference type="ChEBI" id="CHEBI:47942"/>
    </cofactor>
</comment>
<dbReference type="NCBIfam" id="NF003417">
    <property type="entry name" value="PRK04813.1"/>
    <property type="match status" value="4"/>
</dbReference>
<dbReference type="STRING" id="416943.SAMN05445871_5984"/>
<evidence type="ECO:0000256" key="3">
    <source>
        <dbReference type="ARBA" id="ARBA00022450"/>
    </source>
</evidence>
<sequence>MPARRRAARGPNDAAPSGAGVLTRQTMENIAEKDELLKISEHYAELPADKRAQFRALVRQNGIDVGQLPIVPLPRETDLFPLSIAQERLWFLWKLDPESAGYVVPRSVRVRGPLARDALRGVLSELVVRHPALRTLFVDVDGDARQRVRDEPVYGWVEKDLSALPKPEREAAASHALQGIAGAPFDLERGPLFRAALLKLGDDDHVFHLSMHHIVTDGWSMSVLVKELLDLYHARATGRGATLPDAAISYADYAGWQREWLDDAALDAQIGYWRALLGDVDAYPPLPFDRAPGAARDGVGGNVATTLDAAVAQRLRELARRAGATLPMVLMAALDVLLYRYTGQADVRVGMPVSGRESPDVAPLVGFFVNTLVIRADVSPAATFGALVAQVRERMLEAQNHQNVPFSRLVDALQPVRRTGETPLFNVTFNHQRGVDVPDAPVAGLRIEPFDAADGVAQFDLGLDIVETRDALHVTFSYARDVFDAATVERLCAHYVGLLDDVSRAPGMTIDALDLLGERERQTLLARGRGPEQDAAPAVVHERIAARAHERGDATALICDGEALDYRALNARANRLAHRLTKLGVGPDVRVGLAVERSVDLAVALLAILKAGGAYVPLDPSYPHERLAYMIADSGVALLLTQSRAAGRLPASPGVHVLAIDEEDVSGEPSADPRVKAQRANLAYVIYTSGSTGRPKGVAMAHDAFARHVQVSTGFFGIGSDDRVLQFSTANFDGFVEQLFPALCVGATVVMRGPALWDSGRFRDEVRRHGITVADLTTAYWQMLVQDFAALPDADLGPLRRVHAGGEAMSASALRKWRGLYAGKIGLRNTYGPTEAAVTVSAFDCDRVPADEPGAMSAVPLGDPLGGRCLYVLDASLRVVPPGVTGELYIGGDLLARGYLNRPGLTAERFVPDPWSATGGRLYRTGDLVRWNANGQLDYLGRVDHQVKVRGFRIEPAEIDAQLLACDGVREAVVIPRDSGEGTRLIAYVTPHHGHTLDTAALRARLATTLPDYMVPSALVVLDALPLNPNGKLDRHALPAPTFGTRACEAPLGATETVLADVWRDVLGVERVGRHDNFFELGGDSILSLKAVARSVRAGIAITPRQLFEHQTVAQLAGAIAPADAEEAAAAPLVRVPGDGALPLSYAQQRLWFLWNLQPDSSAYHVGGGLRLAGALDVDALRASLDAVVLRQASLRTTFDADSDGNVSQRIAAQPDYDYRFVDLSGAADAEADAATLAARVRAKPFDLVAGPLLRVAVIRLNASGHILVMVMHHIVTDGWSVDVLLRELVAHYRARLDGEAAAVAALPVQYADYAVWQRRYLDGGARERQLAYWREQLGGEQPVLLLPADRPRHALADSQAACHQVALDAGLADAIRGMARARGATPFMVLLSAFYVTLHRHTGQHDIRVGVPIANRERVEVEGLIGFFANTQVLRADLHGVADLGALLDQVKTRALDAQAHQDLPFDVLVDALGVERSLTHTPLFQVMFNYQKEDYRVLDELPGLRVSGYDAGPGAAQFELTLNVIEDGDGDITLSFVYAAGLFDAGTIERFGRHYRAVLEAVVRDPATAIGEVGLLDDGERGTLLEWGSACSVDEATLPLHGQIARQAARRADAVAVVCEGHALSYGELNARANRLAHRLIALGVGPEVRVGLAMERSLELVVGLLAILKAGGAYVPLDPSYPQDRLAYMIGDSGIALLLAQSAVVERLPSSCDVRTLLIDALDVSAEPATDPVVTVHESNLAYVIYTSGSTGRPKGAQLTHRNVARLLTSTQHGFDFNENDVWTLFHSYAFDFSVWEIFGALCHGGRLVVVPYLVSRSPEEFVELLNREQVTVLNQTPSAFRQLMAVPGLYDGRDLSLRLVIFGGEALEPQTLRPWFDHFGDAKPRLVNMYGITETTVHVTYRPITQADLNGQRSPVGERIQDLGVYVLDAQMNLSPVGVEGELYVSGEGLSRGYLNRAGLTAERFVPNPFVQDGSRLYRTGDLARWNAQGELEYAGRLDHQVKVRGFRIELGEIEAQLLKQAGVSEAVVLTQESASGTRLVGYVTARNDAPLDGQSLRSRLAQTLPDYMVPSVVMVLESLPLTPNGKLDRRALPEPENTPSREHDHEAPQGETETTLAQIWQHVLGVPRVGRHDNFFELGGDSILSLQIVARARQSGLKLTARQMFEQQTVAQLATVAQPLDVHQARNEPIEGEAPLLPIQSWFFEHEIPNRHHWNQAVLLTSRDALDVPSLERSLVEVVNHHASLRLRYVQHAPGQWTQTYATDAAASDLLWVRHAAGLDEMQTLCDDAQRSLDLARGPLLRALLLRLPDGSERLLLAAHHLVVDGVSWRILLDDLRTAYGQARAGDAIQLPHSTDSYRQWASRLAAHAQGDTVRAELPYWLSVLDTPSQLPDVRAAGAATLRHERRTGLTLTREATSRLLHDAPAAFRTQVNDLLLTALGRALCRWTGESSIRIDVEGHGREDLFDGIDVSRTVGWFTSLYPVRLEPLGDPGDALLRVKESLRAAPQRGLGYGLLRYAGAGVDRRALSAAPRSSVVFNYLGQFDGSFDEAAAWRPARETPGATRDADSPLEHELSVNGQVYGGELKLTLGYSAERHREAAIDALVRSFRDELEQLIAHCTSGAAGVSPSDFPLAALAQPQLDALRVPAAAIEDLYPLSPMQQGMLFHTLYEPHGGAYLTQLSIGIEGLDVERFRRAWQTVTARHEILRTGFVPCGDRWMQCVVKSVEAPFAAFDWRGRDDQDAALRELAAAEVARGFDLQTAPLHRLVLVRTGGRRHHFVWTHHHMLLDGWSVSQLLGEVLRAYEGKPLPPSGGRYRDYIAWRLSRDVRDDEAWWRAQLARLDAPTRLAGAPDPARGESGQGDCTVTLDAALADALSAFAKRERVTLNTVVQGAWALLLSRCTGQRVVTFGATVAGRPEDVPGAQRMMGLFINTVPVIVGARADRRVGDWLRDLQAQNVEMREHEFTPLHDIQQWAGAGGGLFDSIVVFENYPVDSALKDAAPDGLAFDEASGREQTNYPLTVVVTQAGGLSLQYGFDRRFFDAETVERIAGWTVGVLKALVDRAERAVGEIALGDDGERGLLLGWGSACSVDEAVLPLHEQIARQAARRADAVAVVCEGHALSYGELNARANRLAHRLIALGVGPEVRVGLAMERSLELVVGLLAILKAGGAYVPLDPSYPLDRLAYMIGDSGIALLLAQSSVVERLPSSSEVRTLLIDTLDVSMELATDPLVPVHESNLAYVIYTSGSTGRPKGAQLTHRNVARLLTSTQHWFDFNENDVWTLFHSYAFDFSVWEIFGALCHGGRLVVVPYLVSRSPEEFAELLHRERVTVLNQTPSAFRQLMAVPGLYDGKNLSLRLVIFGGEALEPQTLRPWFDHFGDEKPRLVNMYGITETTVHVTYRPITQADLNGQRSPVGERIQDLGVYVLDAQMNLSPVGVEGELYVSGEGLSRGYLNRAGLTAERFVPNPFAEDGSRLYRTGDLARWNAQGELEYAGRLDHQVKVRGFRIELGEIEAQLLKQSGVSEAVVLTQESASGTRLIGYVTARNDALLDGQSLRSQLAQTLPDYMVPSVVMVLDSLPLTPNGKLDRRALPEPENTRSQGHDHEAPQGETETTLAQIWQHVLGVPRVSRHDNFFELGGHSLSAIQVASKFTERSGVPLALKTLFEHPRLDRLAAALRDSHAQTDHPIRPRAPDVARIPLSDGQERLWFLWKLDTRSAAYNMVGALRFDGVLDVDAMRRALDHLVDRHEVLRTRFDEQDGVPSQVVGDRQYGWAEHDLDPARDDPLRPLLRALSLEPFDLERGPLLRVALIRLSASAHVVHFSMHHIVSDAWSLDILTAGFVRAYTAIVNGAAPADGDPPLPIQYGDYALWQRERLDARRVQHLVAYWRERLGDEHPTLELPAARRRTGLRGAEGGRVERRLSAAQTGALRQLCERQQVTPFIALLAAWHLLLARYSGQRDIRVGVPAAGRDRAETEGLIGFFVNTLVIRATLDGAARFDALLDEVRRHVLEAHEHQDLPFARLVDALQPARSVSHTPLFQTMLNYLRPARAQTPLPGLAVSPLRDDAQTARFDLVLTAIDDDALTVSLTYALDIFDAPDVERMLAHYVEILDQVASRPAMRVGEVVLSVDAGHRTVPVEHPFVPVIERIAAQARLRPDAPALHCEGERLDYRELDAWANRIARRLARLGVGPDQRCGICMRRSAGLVAALLGVMKSGAAFVPLDPDYPADRLAYMMDDAGVSRVIVDDDTTTRMAALLSGRKTVPVASLEAESPEPFAAFVHPDQLAYVIYTSGSTGLPKGVAISQRALSLHMDDFLATYGIDATDKQLQSSTINFDVALHEMLPALMRGGQVEMRGSQPWDLETMSRHLADARVTFSRIPTAYWQQWLREPPGADRLASLRQITVGGEGLPGDALRQWRAGPLAHIRLDNLYGPTETTVACLYRETTHGDAAHPVAPIGRPYPSRSAYVMDGEGNEAPTGGFGELCIGGGTLARGYLNRPAQTAEKFIPDPFANDGARLYRTGDLCRRRPDGTIEFLGRIDQQIKLRGFRIEPGEVEAALRQVDGVTDAVAELKGSGDAKQLVGYVVGPVAAADVRRALEARLPGYMVPGVFVVLDRLPVTQNGKIDRKALPEPDTRGRAAVAAPRTPTEARLVELWKDVLGRSDIGIDDNFFDIGGDSLRALRIVAIARRTGAENLTLGALFGNPTVASLAHWMDSGGPAHAANVVPLNGATAARNLFVVHPAYGLVAEYRTLATGLEQVANVYGIEAPLLTEPHWWAATFRETAIDYADRIRRVQSDGPYRLLGWSTGATMAAEIAAVLEAQGETVDFLGIVDREAPVRGAAAGAAEPARYDDGLRGYQAEDFIADVRQRPERWGGLVPDGPDGDALLAKVAAVVRHRKFVEATSDPQRIAADVAFWWTSPELENEAGAWAAFTDGSVSVSFLPDTNHVRIIHDTRFVESVRNALQR</sequence>
<dbReference type="InterPro" id="IPR006162">
    <property type="entry name" value="Ppantetheine_attach_site"/>
</dbReference>
<feature type="domain" description="Carrier" evidence="7">
    <location>
        <begin position="1050"/>
        <end position="1124"/>
    </location>
</feature>
<dbReference type="Gene3D" id="3.40.50.1820">
    <property type="entry name" value="alpha/beta hydrolase"/>
    <property type="match status" value="1"/>
</dbReference>
<evidence type="ECO:0000313" key="8">
    <source>
        <dbReference type="EMBL" id="SEK23924.1"/>
    </source>
</evidence>
<dbReference type="CDD" id="cd17649">
    <property type="entry name" value="A_NRPS_PvdJ-like"/>
    <property type="match status" value="1"/>
</dbReference>
<dbReference type="Pfam" id="PF00975">
    <property type="entry name" value="Thioesterase"/>
    <property type="match status" value="1"/>
</dbReference>
<dbReference type="GO" id="GO:0009239">
    <property type="term" value="P:enterobactin biosynthetic process"/>
    <property type="evidence" value="ECO:0007669"/>
    <property type="project" value="TreeGrafter"/>
</dbReference>
<feature type="compositionally biased region" description="Basic and acidic residues" evidence="6">
    <location>
        <begin position="2091"/>
        <end position="2113"/>
    </location>
</feature>
<feature type="compositionally biased region" description="Basic and acidic residues" evidence="6">
    <location>
        <begin position="3594"/>
        <end position="3616"/>
    </location>
</feature>
<dbReference type="Pfam" id="PF00550">
    <property type="entry name" value="PP-binding"/>
    <property type="match status" value="4"/>
</dbReference>
<evidence type="ECO:0000256" key="6">
    <source>
        <dbReference type="SAM" id="MobiDB-lite"/>
    </source>
</evidence>
<organism evidence="8 9">
    <name type="scientific">Paraburkholderia caballeronis</name>
    <dbReference type="NCBI Taxonomy" id="416943"/>
    <lineage>
        <taxon>Bacteria</taxon>
        <taxon>Pseudomonadati</taxon>
        <taxon>Pseudomonadota</taxon>
        <taxon>Betaproteobacteria</taxon>
        <taxon>Burkholderiales</taxon>
        <taxon>Burkholderiaceae</taxon>
        <taxon>Paraburkholderia</taxon>
    </lineage>
</organism>
<name>A0A1H7FDV7_9BURK</name>
<evidence type="ECO:0000256" key="5">
    <source>
        <dbReference type="ARBA" id="ARBA00022737"/>
    </source>
</evidence>
<dbReference type="PANTHER" id="PTHR45527">
    <property type="entry name" value="NONRIBOSOMAL PEPTIDE SYNTHETASE"/>
    <property type="match status" value="1"/>
</dbReference>
<evidence type="ECO:0000256" key="2">
    <source>
        <dbReference type="ARBA" id="ARBA00006432"/>
    </source>
</evidence>
<proteinExistence type="inferred from homology"/>
<evidence type="ECO:0000256" key="4">
    <source>
        <dbReference type="ARBA" id="ARBA00022553"/>
    </source>
</evidence>
<dbReference type="FunFam" id="1.10.1200.10:FF:000005">
    <property type="entry name" value="Nonribosomal peptide synthetase 1"/>
    <property type="match status" value="4"/>
</dbReference>
<evidence type="ECO:0000313" key="9">
    <source>
        <dbReference type="Proteomes" id="UP000199120"/>
    </source>
</evidence>
<dbReference type="CDD" id="cd19534">
    <property type="entry name" value="E_NRPS"/>
    <property type="match status" value="1"/>
</dbReference>
<dbReference type="SUPFAM" id="SSF47336">
    <property type="entry name" value="ACP-like"/>
    <property type="match status" value="4"/>
</dbReference>
<dbReference type="Gene3D" id="3.40.50.980">
    <property type="match status" value="6"/>
</dbReference>
<dbReference type="NCBIfam" id="TIGR01733">
    <property type="entry name" value="AA-adenyl-dom"/>
    <property type="match status" value="4"/>
</dbReference>
<dbReference type="Gene3D" id="2.30.38.10">
    <property type="entry name" value="Luciferase, Domain 3"/>
    <property type="match status" value="3"/>
</dbReference>
<dbReference type="SUPFAM" id="SSF53474">
    <property type="entry name" value="alpha/beta-Hydrolases"/>
    <property type="match status" value="1"/>
</dbReference>
<keyword evidence="5" id="KW-0677">Repeat</keyword>
<dbReference type="Gene3D" id="3.30.559.30">
    <property type="entry name" value="Nonribosomal peptide synthetase, condensation domain"/>
    <property type="match status" value="5"/>
</dbReference>
<reference evidence="9" key="1">
    <citation type="submission" date="2016-10" db="EMBL/GenBank/DDBJ databases">
        <authorList>
            <person name="Varghese N."/>
            <person name="Submissions S."/>
        </authorList>
    </citation>
    <scope>NUCLEOTIDE SEQUENCE [LARGE SCALE GENOMIC DNA]</scope>
    <source>
        <strain evidence="9">LMG 26416</strain>
    </source>
</reference>
<dbReference type="GO" id="GO:0043041">
    <property type="term" value="P:amino acid activation for nonribosomal peptide biosynthetic process"/>
    <property type="evidence" value="ECO:0007669"/>
    <property type="project" value="TreeGrafter"/>
</dbReference>
<dbReference type="FunFam" id="2.30.38.10:FF:000001">
    <property type="entry name" value="Non-ribosomal peptide synthetase PvdI"/>
    <property type="match status" value="3"/>
</dbReference>
<dbReference type="InterPro" id="IPR036736">
    <property type="entry name" value="ACP-like_sf"/>
</dbReference>
<dbReference type="InterPro" id="IPR045851">
    <property type="entry name" value="AMP-bd_C_sf"/>
</dbReference>
<keyword evidence="9" id="KW-1185">Reference proteome</keyword>
<dbReference type="NCBIfam" id="TIGR01720">
    <property type="entry name" value="NRPS-para261"/>
    <property type="match status" value="1"/>
</dbReference>
<dbReference type="Gene3D" id="3.30.300.30">
    <property type="match status" value="4"/>
</dbReference>
<dbReference type="InterPro" id="IPR020845">
    <property type="entry name" value="AMP-binding_CS"/>
</dbReference>
<feature type="domain" description="Carrier" evidence="7">
    <location>
        <begin position="3615"/>
        <end position="3690"/>
    </location>
</feature>
<dbReference type="Pfam" id="PF00501">
    <property type="entry name" value="AMP-binding"/>
    <property type="match status" value="4"/>
</dbReference>
<dbReference type="FunFam" id="3.40.50.12780:FF:000012">
    <property type="entry name" value="Non-ribosomal peptide synthetase"/>
    <property type="match status" value="3"/>
</dbReference>
<dbReference type="InterPro" id="IPR020806">
    <property type="entry name" value="PKS_PP-bd"/>
</dbReference>
<feature type="region of interest" description="Disordered" evidence="6">
    <location>
        <begin position="3592"/>
        <end position="3619"/>
    </location>
</feature>
<dbReference type="InterPro" id="IPR023213">
    <property type="entry name" value="CAT-like_dom_sf"/>
</dbReference>
<evidence type="ECO:0000256" key="1">
    <source>
        <dbReference type="ARBA" id="ARBA00001957"/>
    </source>
</evidence>
<dbReference type="FunFam" id="3.30.559.10:FF:000012">
    <property type="entry name" value="Non-ribosomal peptide synthetase"/>
    <property type="match status" value="1"/>
</dbReference>
<dbReference type="InterPro" id="IPR042099">
    <property type="entry name" value="ANL_N_sf"/>
</dbReference>